<evidence type="ECO:0000256" key="1">
    <source>
        <dbReference type="SAM" id="SignalP"/>
    </source>
</evidence>
<name>A0A8H4P6X1_9HYPO</name>
<feature type="chain" id="PRO_5034652521" evidence="1">
    <location>
        <begin position="18"/>
        <end position="89"/>
    </location>
</feature>
<comment type="caution">
    <text evidence="2">The sequence shown here is derived from an EMBL/GenBank/DDBJ whole genome shotgun (WGS) entry which is preliminary data.</text>
</comment>
<sequence length="89" mass="9270">MRFDMLFCIALGASVAAESTSTAKAAPTCSLQTFCGGANGGCPAQAVSVLIRSGSVSELANREVDAWIASVIAIDETVVQERRYLDEGL</sequence>
<organism evidence="2 3">
    <name type="scientific">Fusarium albosuccineum</name>
    <dbReference type="NCBI Taxonomy" id="1237068"/>
    <lineage>
        <taxon>Eukaryota</taxon>
        <taxon>Fungi</taxon>
        <taxon>Dikarya</taxon>
        <taxon>Ascomycota</taxon>
        <taxon>Pezizomycotina</taxon>
        <taxon>Sordariomycetes</taxon>
        <taxon>Hypocreomycetidae</taxon>
        <taxon>Hypocreales</taxon>
        <taxon>Nectriaceae</taxon>
        <taxon>Fusarium</taxon>
        <taxon>Fusarium decemcellulare species complex</taxon>
    </lineage>
</organism>
<reference evidence="2 3" key="1">
    <citation type="submission" date="2020-01" db="EMBL/GenBank/DDBJ databases">
        <title>Identification and distribution of gene clusters putatively required for synthesis of sphingolipid metabolism inhibitors in phylogenetically diverse species of the filamentous fungus Fusarium.</title>
        <authorList>
            <person name="Kim H.-S."/>
            <person name="Busman M."/>
            <person name="Brown D.W."/>
            <person name="Divon H."/>
            <person name="Uhlig S."/>
            <person name="Proctor R.H."/>
        </authorList>
    </citation>
    <scope>NUCLEOTIDE SEQUENCE [LARGE SCALE GENOMIC DNA]</scope>
    <source>
        <strain evidence="2 3">NRRL 20459</strain>
    </source>
</reference>
<feature type="signal peptide" evidence="1">
    <location>
        <begin position="1"/>
        <end position="17"/>
    </location>
</feature>
<evidence type="ECO:0000313" key="2">
    <source>
        <dbReference type="EMBL" id="KAF4464699.1"/>
    </source>
</evidence>
<dbReference type="AlphaFoldDB" id="A0A8H4P6X1"/>
<accession>A0A8H4P6X1</accession>
<gene>
    <name evidence="2" type="ORF">FALBO_8469</name>
</gene>
<dbReference type="Proteomes" id="UP000554235">
    <property type="component" value="Unassembled WGS sequence"/>
</dbReference>
<protein>
    <submittedName>
        <fullName evidence="2">Uncharacterized protein</fullName>
    </submittedName>
</protein>
<dbReference type="EMBL" id="JAADYS010001153">
    <property type="protein sequence ID" value="KAF4464699.1"/>
    <property type="molecule type" value="Genomic_DNA"/>
</dbReference>
<keyword evidence="1" id="KW-0732">Signal</keyword>
<proteinExistence type="predicted"/>
<keyword evidence="3" id="KW-1185">Reference proteome</keyword>
<evidence type="ECO:0000313" key="3">
    <source>
        <dbReference type="Proteomes" id="UP000554235"/>
    </source>
</evidence>